<keyword evidence="2 8" id="KW-0732">Signal</keyword>
<reference evidence="11" key="1">
    <citation type="submission" date="2025-08" db="UniProtKB">
        <authorList>
            <consortium name="RefSeq"/>
        </authorList>
    </citation>
    <scope>IDENTIFICATION</scope>
    <source>
        <tissue evidence="11">Silk gland</tissue>
    </source>
</reference>
<sequence>MKTIYALLCLTLVQSISCSIFMTKQHSQDDIIQHPLDYVEQQIHQQKQKLHKQTLNKRSHQHSDSDSDSASRAAASHSASQSSSSQSSSSQEDETKQVHDKMNVKHHSPVYSVIMKLKKEVDINHGDSVVWKNIEMASGPNSPVQTEQDIEDIFGDSLKTWDHFTDDAKKNTFHDAISETQRENNEDFHLNATELLKKHQYPVEEHTVATDDGYHLTVLRIPPTHQTRDDKKKPVALLMHGLLGSADDWLLMGPSKSLAYMLSDAGYDVWLGNVRGNKYSRSHVSKHPALNDFWKFSNDEIALHDLPAIIDHVLDISGQERLHYIGHSQGATTFFALMSEQPSYNEKIVSMHALSPIVYMNYVRSPLFRMIAPTSKFYQYIHDQVGHGAFEPGKHLIETFGGAACREKLGCRHVCNNLNYVISGINVYNQDADIVPVVMAHLPAGTSARVMKQYGQNVASHDFRKYNYGAETNMKVYGTSEPPSYDLSKVSAPVNLYHSHDAWLAHPKDVEKLQENLPNVKQSFEVPEPQHFTDLDFQFSKKAPDTVYQKLMENMQNNS</sequence>
<evidence type="ECO:0000256" key="6">
    <source>
        <dbReference type="ARBA" id="ARBA00023180"/>
    </source>
</evidence>
<accession>A0A6J2KES4</accession>
<keyword evidence="6" id="KW-0325">Glycoprotein</keyword>
<evidence type="ECO:0000313" key="11">
    <source>
        <dbReference type="RefSeq" id="XP_028040088.1"/>
    </source>
</evidence>
<dbReference type="Proteomes" id="UP000504629">
    <property type="component" value="Unplaced"/>
</dbReference>
<keyword evidence="4" id="KW-0442">Lipid degradation</keyword>
<gene>
    <name evidence="11" type="primary">LOC114250422</name>
</gene>
<feature type="compositionally biased region" description="Basic residues" evidence="7">
    <location>
        <begin position="46"/>
        <end position="60"/>
    </location>
</feature>
<comment type="similarity">
    <text evidence="1">Belongs to the AB hydrolase superfamily. Lipase family.</text>
</comment>
<dbReference type="SUPFAM" id="SSF53474">
    <property type="entry name" value="alpha/beta-Hydrolases"/>
    <property type="match status" value="1"/>
</dbReference>
<feature type="signal peptide" evidence="8">
    <location>
        <begin position="1"/>
        <end position="18"/>
    </location>
</feature>
<name>A0A6J2KES4_BOMMA</name>
<dbReference type="FunFam" id="3.40.50.1820:FF:000057">
    <property type="entry name" value="Lipase"/>
    <property type="match status" value="1"/>
</dbReference>
<protein>
    <submittedName>
        <fullName evidence="11">Lipase 3-like</fullName>
    </submittedName>
</protein>
<keyword evidence="10" id="KW-1185">Reference proteome</keyword>
<dbReference type="Pfam" id="PF04083">
    <property type="entry name" value="Abhydro_lipase"/>
    <property type="match status" value="1"/>
</dbReference>
<evidence type="ECO:0000256" key="3">
    <source>
        <dbReference type="ARBA" id="ARBA00022801"/>
    </source>
</evidence>
<keyword evidence="3" id="KW-0378">Hydrolase</keyword>
<evidence type="ECO:0000256" key="7">
    <source>
        <dbReference type="SAM" id="MobiDB-lite"/>
    </source>
</evidence>
<evidence type="ECO:0000259" key="9">
    <source>
        <dbReference type="Pfam" id="PF04083"/>
    </source>
</evidence>
<dbReference type="InterPro" id="IPR006693">
    <property type="entry name" value="AB_hydrolase_lipase"/>
</dbReference>
<keyword evidence="5" id="KW-0443">Lipid metabolism</keyword>
<feature type="domain" description="Partial AB-hydrolase lipase" evidence="9">
    <location>
        <begin position="193"/>
        <end position="252"/>
    </location>
</feature>
<evidence type="ECO:0000256" key="2">
    <source>
        <dbReference type="ARBA" id="ARBA00022729"/>
    </source>
</evidence>
<feature type="compositionally biased region" description="Low complexity" evidence="7">
    <location>
        <begin position="68"/>
        <end position="90"/>
    </location>
</feature>
<evidence type="ECO:0000256" key="5">
    <source>
        <dbReference type="ARBA" id="ARBA00023098"/>
    </source>
</evidence>
<dbReference type="GO" id="GO:0016042">
    <property type="term" value="P:lipid catabolic process"/>
    <property type="evidence" value="ECO:0007669"/>
    <property type="project" value="UniProtKB-KW"/>
</dbReference>
<dbReference type="GO" id="GO:0016787">
    <property type="term" value="F:hydrolase activity"/>
    <property type="evidence" value="ECO:0007669"/>
    <property type="project" value="UniProtKB-KW"/>
</dbReference>
<evidence type="ECO:0000313" key="10">
    <source>
        <dbReference type="Proteomes" id="UP000504629"/>
    </source>
</evidence>
<feature type="compositionally biased region" description="Basic and acidic residues" evidence="7">
    <location>
        <begin position="93"/>
        <end position="103"/>
    </location>
</feature>
<dbReference type="AlphaFoldDB" id="A0A6J2KES4"/>
<proteinExistence type="inferred from homology"/>
<feature type="region of interest" description="Disordered" evidence="7">
    <location>
        <begin position="42"/>
        <end position="105"/>
    </location>
</feature>
<dbReference type="InterPro" id="IPR029058">
    <property type="entry name" value="AB_hydrolase_fold"/>
</dbReference>
<dbReference type="OrthoDB" id="9974421at2759"/>
<evidence type="ECO:0000256" key="1">
    <source>
        <dbReference type="ARBA" id="ARBA00010701"/>
    </source>
</evidence>
<dbReference type="Gene3D" id="3.40.50.1820">
    <property type="entry name" value="alpha/beta hydrolase"/>
    <property type="match status" value="1"/>
</dbReference>
<dbReference type="GeneID" id="114250422"/>
<evidence type="ECO:0000256" key="8">
    <source>
        <dbReference type="SAM" id="SignalP"/>
    </source>
</evidence>
<feature type="chain" id="PRO_5026740644" evidence="8">
    <location>
        <begin position="19"/>
        <end position="559"/>
    </location>
</feature>
<dbReference type="RefSeq" id="XP_028040088.1">
    <property type="nucleotide sequence ID" value="XM_028184287.1"/>
</dbReference>
<evidence type="ECO:0000256" key="4">
    <source>
        <dbReference type="ARBA" id="ARBA00022963"/>
    </source>
</evidence>
<organism evidence="10 11">
    <name type="scientific">Bombyx mandarina</name>
    <name type="common">Wild silk moth</name>
    <name type="synonym">Wild silkworm</name>
    <dbReference type="NCBI Taxonomy" id="7092"/>
    <lineage>
        <taxon>Eukaryota</taxon>
        <taxon>Metazoa</taxon>
        <taxon>Ecdysozoa</taxon>
        <taxon>Arthropoda</taxon>
        <taxon>Hexapoda</taxon>
        <taxon>Insecta</taxon>
        <taxon>Pterygota</taxon>
        <taxon>Neoptera</taxon>
        <taxon>Endopterygota</taxon>
        <taxon>Lepidoptera</taxon>
        <taxon>Glossata</taxon>
        <taxon>Ditrysia</taxon>
        <taxon>Bombycoidea</taxon>
        <taxon>Bombycidae</taxon>
        <taxon>Bombycinae</taxon>
        <taxon>Bombyx</taxon>
    </lineage>
</organism>
<dbReference type="KEGG" id="bman:114250422"/>
<dbReference type="PANTHER" id="PTHR11005">
    <property type="entry name" value="LYSOSOMAL ACID LIPASE-RELATED"/>
    <property type="match status" value="1"/>
</dbReference>